<evidence type="ECO:0000256" key="1">
    <source>
        <dbReference type="SAM" id="MobiDB-lite"/>
    </source>
</evidence>
<gene>
    <name evidence="2" type="ORF">CMUS01_02164</name>
</gene>
<protein>
    <submittedName>
        <fullName evidence="2">Uncharacterized protein</fullName>
    </submittedName>
</protein>
<name>A0A8H6NVJ2_9PEZI</name>
<dbReference type="EMBL" id="WIGM01000043">
    <property type="protein sequence ID" value="KAF6843334.1"/>
    <property type="molecule type" value="Genomic_DNA"/>
</dbReference>
<evidence type="ECO:0000313" key="2">
    <source>
        <dbReference type="EMBL" id="KAF6843334.1"/>
    </source>
</evidence>
<accession>A0A8H6NVJ2</accession>
<comment type="caution">
    <text evidence="2">The sequence shown here is derived from an EMBL/GenBank/DDBJ whole genome shotgun (WGS) entry which is preliminary data.</text>
</comment>
<dbReference type="Proteomes" id="UP000639643">
    <property type="component" value="Unassembled WGS sequence"/>
</dbReference>
<sequence length="165" mass="17979">MICLFASDPVLDGNVTSSPHVANRDSHKTGKGVAFGMQRFPNGIAGRSRQRSGVAPGMLIRFRGLRGKHPPPAVVLPSWAYRTCVSAHHYGVHIAARAPNELFRDRSSSQHTTVHVGGARSTGGRELRRRRGEPGMCFAAGSPERRRAMLVCLPTIDLGVHFRYG</sequence>
<reference evidence="2" key="1">
    <citation type="journal article" date="2020" name="Phytopathology">
        <title>Genome Sequence Resources of Colletotrichum truncatum, C. plurivorum, C. musicola, and C. sojae: Four Species Pathogenic to Soybean (Glycine max).</title>
        <authorList>
            <person name="Rogerio F."/>
            <person name="Boufleur T.R."/>
            <person name="Ciampi-Guillardi M."/>
            <person name="Sukno S.A."/>
            <person name="Thon M.R."/>
            <person name="Massola Junior N.S."/>
            <person name="Baroncelli R."/>
        </authorList>
    </citation>
    <scope>NUCLEOTIDE SEQUENCE</scope>
    <source>
        <strain evidence="2">LFN0074</strain>
    </source>
</reference>
<dbReference type="AlphaFoldDB" id="A0A8H6NVJ2"/>
<feature type="region of interest" description="Disordered" evidence="1">
    <location>
        <begin position="107"/>
        <end position="130"/>
    </location>
</feature>
<keyword evidence="3" id="KW-1185">Reference proteome</keyword>
<proteinExistence type="predicted"/>
<evidence type="ECO:0000313" key="3">
    <source>
        <dbReference type="Proteomes" id="UP000639643"/>
    </source>
</evidence>
<organism evidence="2 3">
    <name type="scientific">Colletotrichum musicola</name>
    <dbReference type="NCBI Taxonomy" id="2175873"/>
    <lineage>
        <taxon>Eukaryota</taxon>
        <taxon>Fungi</taxon>
        <taxon>Dikarya</taxon>
        <taxon>Ascomycota</taxon>
        <taxon>Pezizomycotina</taxon>
        <taxon>Sordariomycetes</taxon>
        <taxon>Hypocreomycetidae</taxon>
        <taxon>Glomerellales</taxon>
        <taxon>Glomerellaceae</taxon>
        <taxon>Colletotrichum</taxon>
        <taxon>Colletotrichum orchidearum species complex</taxon>
    </lineage>
</organism>